<sequence length="489" mass="55384">MAQQPLINSVRKYLAAHHMFAVEEWLSGFVEYLMENNAEYSEREVQTLAKEQWLLNDLKDICPGCLPQDLRSQSKTTLTGRFVLQIIACVDIGTPAYQQYLKLQKVNTENIEATINHDEKIPSHRMIKLYLTDGVQEVSGIEYRPMRNLSCDITPGCKLLLKGPVDCRRGVMLLTEHNIELLGGEVQELADENSLVQLLASKLGLPATKSQDNNALQRPENSTVQTSYNGGAQFEPAFDQRVNQQNRIEPRDEEAFGTFDDDIDVDEIAAIEAQILDNPNKRSLNENDSRPDKKAKIISNPVNSVDDYPDDEDIMFEDEEYLRVMEEQLDAQILELTRINKGPKHVSPEPFVYIKQINELSESEREGKVLKVKGQIIKLLSKLMVSKEGWSLRCAIIDGTGSLDVDFTSDVLSKLVGLTPTEMNQIKKQIASKPELKEQTITALENAKKRLQVLYCIIELTMSNGPKITRLIPFDTSHVDQLKKRQITL</sequence>
<dbReference type="PANTHER" id="PTHR14790:SF15">
    <property type="entry name" value="RECQ-MEDIATED GENOME INSTABILITY PROTEIN 1"/>
    <property type="match status" value="1"/>
</dbReference>
<dbReference type="GO" id="GO:0000166">
    <property type="term" value="F:nucleotide binding"/>
    <property type="evidence" value="ECO:0007669"/>
    <property type="project" value="InterPro"/>
</dbReference>
<evidence type="ECO:0000256" key="4">
    <source>
        <dbReference type="ARBA" id="ARBA00024977"/>
    </source>
</evidence>
<evidence type="ECO:0000259" key="7">
    <source>
        <dbReference type="Pfam" id="PF16099"/>
    </source>
</evidence>
<dbReference type="AlphaFoldDB" id="A0AAJ7E7Y0"/>
<gene>
    <name evidence="8" type="primary">LOC106116956</name>
</gene>
<dbReference type="Proteomes" id="UP000694872">
    <property type="component" value="Unplaced"/>
</dbReference>
<dbReference type="GO" id="GO:0016604">
    <property type="term" value="C:nuclear body"/>
    <property type="evidence" value="ECO:0007669"/>
    <property type="project" value="TreeGrafter"/>
</dbReference>
<dbReference type="GO" id="GO:0000724">
    <property type="term" value="P:double-strand break repair via homologous recombination"/>
    <property type="evidence" value="ECO:0007669"/>
    <property type="project" value="TreeGrafter"/>
</dbReference>
<feature type="region of interest" description="Disordered" evidence="5">
    <location>
        <begin position="279"/>
        <end position="310"/>
    </location>
</feature>
<dbReference type="Gene3D" id="1.10.8.1020">
    <property type="entry name" value="RecQ-mediated genome instability protein 1, N-terminal domain"/>
    <property type="match status" value="1"/>
</dbReference>
<dbReference type="SMART" id="SM01161">
    <property type="entry name" value="DUF1767"/>
    <property type="match status" value="1"/>
</dbReference>
<dbReference type="InterPro" id="IPR042470">
    <property type="entry name" value="RMI1_N_C_sf"/>
</dbReference>
<dbReference type="PANTHER" id="PTHR14790">
    <property type="entry name" value="RECQ-MEDIATED GENOME INSTABILITY PROTEIN 1 RMI1"/>
    <property type="match status" value="1"/>
</dbReference>
<dbReference type="InterPro" id="IPR013894">
    <property type="entry name" value="RMI1_OB"/>
</dbReference>
<organism evidence="8">
    <name type="scientific">Papilio xuthus</name>
    <name type="common">Asian swallowtail butterfly</name>
    <dbReference type="NCBI Taxonomy" id="66420"/>
    <lineage>
        <taxon>Eukaryota</taxon>
        <taxon>Metazoa</taxon>
        <taxon>Ecdysozoa</taxon>
        <taxon>Arthropoda</taxon>
        <taxon>Hexapoda</taxon>
        <taxon>Insecta</taxon>
        <taxon>Pterygota</taxon>
        <taxon>Neoptera</taxon>
        <taxon>Endopterygota</taxon>
        <taxon>Lepidoptera</taxon>
        <taxon>Glossata</taxon>
        <taxon>Ditrysia</taxon>
        <taxon>Papilionoidea</taxon>
        <taxon>Papilionidae</taxon>
        <taxon>Papilioninae</taxon>
        <taxon>Papilio</taxon>
    </lineage>
</organism>
<name>A0AAJ7E7Y0_PAPXU</name>
<evidence type="ECO:0000256" key="1">
    <source>
        <dbReference type="ARBA" id="ARBA00006395"/>
    </source>
</evidence>
<comment type="similarity">
    <text evidence="1">Belongs to the RMI1 family.</text>
</comment>
<evidence type="ECO:0000313" key="8">
    <source>
        <dbReference type="RefSeq" id="XP_013166472.1"/>
    </source>
</evidence>
<dbReference type="RefSeq" id="XP_013166472.1">
    <property type="nucleotide sequence ID" value="XM_013311018.1"/>
</dbReference>
<dbReference type="GO" id="GO:0006260">
    <property type="term" value="P:DNA replication"/>
    <property type="evidence" value="ECO:0007669"/>
    <property type="project" value="UniProtKB-KW"/>
</dbReference>
<comment type="function">
    <text evidence="4">Essential component of the RMI complex, a complex that plays an important role in the processing of homologous recombination intermediates to limit DNA crossover formation in cells. Promotes TOP3A binding to double Holliday junctions (DHJ) and hence stimulates TOP3A-mediated dissolution. Required for BLM phosphorylation during mitosis. Within the BLM complex, required for BLM and TOP3A stability.</text>
</comment>
<accession>A0AAJ7E7Y0</accession>
<protein>
    <recommendedName>
        <fullName evidence="2">RecQ-mediated genome instability protein 1</fullName>
    </recommendedName>
</protein>
<dbReference type="Pfam" id="PF08585">
    <property type="entry name" value="RMI1_N_C"/>
    <property type="match status" value="1"/>
</dbReference>
<feature type="compositionally biased region" description="Basic and acidic residues" evidence="5">
    <location>
        <begin position="279"/>
        <end position="295"/>
    </location>
</feature>
<dbReference type="GeneID" id="106116956"/>
<evidence type="ECO:0000256" key="3">
    <source>
        <dbReference type="ARBA" id="ARBA00022705"/>
    </source>
</evidence>
<dbReference type="KEGG" id="pxu:106116956"/>
<evidence type="ECO:0000259" key="6">
    <source>
        <dbReference type="Pfam" id="PF08585"/>
    </source>
</evidence>
<evidence type="ECO:0000256" key="5">
    <source>
        <dbReference type="SAM" id="MobiDB-lite"/>
    </source>
</evidence>
<evidence type="ECO:0000256" key="2">
    <source>
        <dbReference type="ARBA" id="ARBA00018987"/>
    </source>
</evidence>
<dbReference type="GO" id="GO:0031422">
    <property type="term" value="C:RecQ family helicase-topoisomerase III complex"/>
    <property type="evidence" value="ECO:0007669"/>
    <property type="project" value="TreeGrafter"/>
</dbReference>
<dbReference type="Pfam" id="PF16099">
    <property type="entry name" value="RMI1_C"/>
    <property type="match status" value="1"/>
</dbReference>
<dbReference type="GO" id="GO:0000712">
    <property type="term" value="P:resolution of meiotic recombination intermediates"/>
    <property type="evidence" value="ECO:0007669"/>
    <property type="project" value="TreeGrafter"/>
</dbReference>
<proteinExistence type="inferred from homology"/>
<dbReference type="Gene3D" id="2.40.50.770">
    <property type="entry name" value="RecQ-mediated genome instability protein Rmi1, C-terminal domain"/>
    <property type="match status" value="1"/>
</dbReference>
<reference evidence="8" key="1">
    <citation type="submission" date="2025-08" db="UniProtKB">
        <authorList>
            <consortium name="RefSeq"/>
        </authorList>
    </citation>
    <scope>IDENTIFICATION</scope>
</reference>
<keyword evidence="3" id="KW-0235">DNA replication</keyword>
<feature type="domain" description="RecQ-mediated genome instability protein 1 C-terminal OB-fold" evidence="7">
    <location>
        <begin position="349"/>
        <end position="485"/>
    </location>
</feature>
<feature type="domain" description="RecQ mediated genome instability protein 1 OB-fold" evidence="6">
    <location>
        <begin position="66"/>
        <end position="193"/>
    </location>
</feature>
<dbReference type="InterPro" id="IPR044881">
    <property type="entry name" value="RMI1_N_N_sf"/>
</dbReference>
<dbReference type="InterPro" id="IPR032199">
    <property type="entry name" value="RMI1_C"/>
</dbReference>
<dbReference type="Gene3D" id="2.40.50.510">
    <property type="match status" value="1"/>
</dbReference>